<evidence type="ECO:0008006" key="10">
    <source>
        <dbReference type="Google" id="ProtNLM"/>
    </source>
</evidence>
<keyword evidence="5 7" id="KW-0732">Signal</keyword>
<evidence type="ECO:0000256" key="3">
    <source>
        <dbReference type="ARBA" id="ARBA00022525"/>
    </source>
</evidence>
<dbReference type="Proteomes" id="UP001206925">
    <property type="component" value="Unassembled WGS sequence"/>
</dbReference>
<evidence type="ECO:0000256" key="7">
    <source>
        <dbReference type="SAM" id="SignalP"/>
    </source>
</evidence>
<evidence type="ECO:0000256" key="4">
    <source>
        <dbReference type="ARBA" id="ARBA00022702"/>
    </source>
</evidence>
<comment type="subcellular location">
    <subcellularLocation>
        <location evidence="1">Secreted</location>
    </subcellularLocation>
</comment>
<evidence type="ECO:0000256" key="2">
    <source>
        <dbReference type="ARBA" id="ARBA00009178"/>
    </source>
</evidence>
<reference evidence="8" key="1">
    <citation type="submission" date="2022-06" db="EMBL/GenBank/DDBJ databases">
        <title>Uncovering the hologenomic basis of an extraordinary plant invasion.</title>
        <authorList>
            <person name="Bieker V.C."/>
            <person name="Martin M.D."/>
            <person name="Gilbert T."/>
            <person name="Hodgins K."/>
            <person name="Battlay P."/>
            <person name="Petersen B."/>
            <person name="Wilson J."/>
        </authorList>
    </citation>
    <scope>NUCLEOTIDE SEQUENCE</scope>
    <source>
        <strain evidence="8">AA19_3_7</strain>
        <tissue evidence="8">Leaf</tissue>
    </source>
</reference>
<dbReference type="AlphaFoldDB" id="A0AAD5GJJ8"/>
<evidence type="ECO:0000256" key="1">
    <source>
        <dbReference type="ARBA" id="ARBA00004613"/>
    </source>
</evidence>
<protein>
    <recommendedName>
        <fullName evidence="10">Rapid ALkalinization Factor</fullName>
    </recommendedName>
</protein>
<dbReference type="GO" id="GO:0005179">
    <property type="term" value="F:hormone activity"/>
    <property type="evidence" value="ECO:0007669"/>
    <property type="project" value="UniProtKB-KW"/>
</dbReference>
<dbReference type="PANTHER" id="PTHR33136">
    <property type="entry name" value="RAPID ALKALINIZATION FACTOR-LIKE"/>
    <property type="match status" value="1"/>
</dbReference>
<feature type="chain" id="PRO_5042276485" description="Rapid ALkalinization Factor" evidence="7">
    <location>
        <begin position="29"/>
        <end position="137"/>
    </location>
</feature>
<dbReference type="PANTHER" id="PTHR33136:SF6">
    <property type="entry name" value="PROTEIN RALF-LIKE 34"/>
    <property type="match status" value="1"/>
</dbReference>
<evidence type="ECO:0000313" key="9">
    <source>
        <dbReference type="Proteomes" id="UP001206925"/>
    </source>
</evidence>
<dbReference type="InterPro" id="IPR008801">
    <property type="entry name" value="RALF"/>
</dbReference>
<organism evidence="8 9">
    <name type="scientific">Ambrosia artemisiifolia</name>
    <name type="common">Common ragweed</name>
    <dbReference type="NCBI Taxonomy" id="4212"/>
    <lineage>
        <taxon>Eukaryota</taxon>
        <taxon>Viridiplantae</taxon>
        <taxon>Streptophyta</taxon>
        <taxon>Embryophyta</taxon>
        <taxon>Tracheophyta</taxon>
        <taxon>Spermatophyta</taxon>
        <taxon>Magnoliopsida</taxon>
        <taxon>eudicotyledons</taxon>
        <taxon>Gunneridae</taxon>
        <taxon>Pentapetalae</taxon>
        <taxon>asterids</taxon>
        <taxon>campanulids</taxon>
        <taxon>Asterales</taxon>
        <taxon>Asteraceae</taxon>
        <taxon>Asteroideae</taxon>
        <taxon>Heliantheae alliance</taxon>
        <taxon>Heliantheae</taxon>
        <taxon>Ambrosia</taxon>
    </lineage>
</organism>
<dbReference type="GO" id="GO:0019722">
    <property type="term" value="P:calcium-mediated signaling"/>
    <property type="evidence" value="ECO:0007669"/>
    <property type="project" value="TreeGrafter"/>
</dbReference>
<proteinExistence type="inferred from homology"/>
<dbReference type="GO" id="GO:0009506">
    <property type="term" value="C:plasmodesma"/>
    <property type="evidence" value="ECO:0007669"/>
    <property type="project" value="TreeGrafter"/>
</dbReference>
<dbReference type="EMBL" id="JAMZMK010007349">
    <property type="protein sequence ID" value="KAI7745152.1"/>
    <property type="molecule type" value="Genomic_DNA"/>
</dbReference>
<accession>A0AAD5GJJ8</accession>
<evidence type="ECO:0000256" key="5">
    <source>
        <dbReference type="ARBA" id="ARBA00022729"/>
    </source>
</evidence>
<comment type="caution">
    <text evidence="8">The sequence shown here is derived from an EMBL/GenBank/DDBJ whole genome shotgun (WGS) entry which is preliminary data.</text>
</comment>
<keyword evidence="6" id="KW-1015">Disulfide bond</keyword>
<sequence length="137" mass="15753">MSMTSTLILHTHVTLCLILLTLTRASRADVAIVDTTNELSLHRYADELDWPTFSTSMYDDIESIGMENDEDIMTADGRRALLWKRMRYYISYGALAANRVPCPPRSGRSYYTHDCWRARGPPRPYTRGCSAITRCRR</sequence>
<keyword evidence="4" id="KW-0372">Hormone</keyword>
<dbReference type="GO" id="GO:0005576">
    <property type="term" value="C:extracellular region"/>
    <property type="evidence" value="ECO:0007669"/>
    <property type="project" value="UniProtKB-SubCell"/>
</dbReference>
<evidence type="ECO:0000256" key="6">
    <source>
        <dbReference type="ARBA" id="ARBA00023157"/>
    </source>
</evidence>
<gene>
    <name evidence="8" type="ORF">M8C21_005810</name>
</gene>
<keyword evidence="9" id="KW-1185">Reference proteome</keyword>
<name>A0AAD5GJJ8_AMBAR</name>
<evidence type="ECO:0000313" key="8">
    <source>
        <dbReference type="EMBL" id="KAI7745152.1"/>
    </source>
</evidence>
<feature type="signal peptide" evidence="7">
    <location>
        <begin position="1"/>
        <end position="28"/>
    </location>
</feature>
<keyword evidence="3" id="KW-0964">Secreted</keyword>
<comment type="similarity">
    <text evidence="2">Belongs to the plant rapid alkalinization factor (RALF) family.</text>
</comment>
<dbReference type="Pfam" id="PF05498">
    <property type="entry name" value="RALF"/>
    <property type="match status" value="1"/>
</dbReference>